<protein>
    <recommendedName>
        <fullName evidence="4">Tetratricopeptide repeat protein</fullName>
    </recommendedName>
</protein>
<gene>
    <name evidence="2" type="ORF">HY768_11435</name>
</gene>
<name>A0A933IAW0_UNCT6</name>
<dbReference type="EMBL" id="JACQXR010000159">
    <property type="protein sequence ID" value="MBI4727807.1"/>
    <property type="molecule type" value="Genomic_DNA"/>
</dbReference>
<evidence type="ECO:0000256" key="1">
    <source>
        <dbReference type="SAM" id="SignalP"/>
    </source>
</evidence>
<feature type="chain" id="PRO_5038085602" description="Tetratricopeptide repeat protein" evidence="1">
    <location>
        <begin position="23"/>
        <end position="237"/>
    </location>
</feature>
<dbReference type="Proteomes" id="UP000736328">
    <property type="component" value="Unassembled WGS sequence"/>
</dbReference>
<accession>A0A933IAW0</accession>
<reference evidence="2" key="1">
    <citation type="submission" date="2020-07" db="EMBL/GenBank/DDBJ databases">
        <title>Huge and variable diversity of episymbiotic CPR bacteria and DPANN archaea in groundwater ecosystems.</title>
        <authorList>
            <person name="He C.Y."/>
            <person name="Keren R."/>
            <person name="Whittaker M."/>
            <person name="Farag I.F."/>
            <person name="Doudna J."/>
            <person name="Cate J.H.D."/>
            <person name="Banfield J.F."/>
        </authorList>
    </citation>
    <scope>NUCLEOTIDE SEQUENCE</scope>
    <source>
        <strain evidence="2">NC_groundwater_1520_Pr4_B-0.1um_53_5</strain>
    </source>
</reference>
<proteinExistence type="predicted"/>
<feature type="signal peptide" evidence="1">
    <location>
        <begin position="1"/>
        <end position="22"/>
    </location>
</feature>
<evidence type="ECO:0000313" key="3">
    <source>
        <dbReference type="Proteomes" id="UP000736328"/>
    </source>
</evidence>
<keyword evidence="1" id="KW-0732">Signal</keyword>
<dbReference type="AlphaFoldDB" id="A0A933IAW0"/>
<organism evidence="2 3">
    <name type="scientific">candidate division TA06 bacterium</name>
    <dbReference type="NCBI Taxonomy" id="2250710"/>
    <lineage>
        <taxon>Bacteria</taxon>
        <taxon>Bacteria division TA06</taxon>
    </lineage>
</organism>
<comment type="caution">
    <text evidence="2">The sequence shown here is derived from an EMBL/GenBank/DDBJ whole genome shotgun (WGS) entry which is preliminary data.</text>
</comment>
<evidence type="ECO:0008006" key="4">
    <source>
        <dbReference type="Google" id="ProtNLM"/>
    </source>
</evidence>
<sequence>MKRIIFISFLLAWPAWSPQVHAQSANYLGVVVASYERGYYDEVVGNAQKALADTAPYTPSDLVYLRTYLSFSLVALGNDDQAVEVFKIILVSKPKLELNPEFVSPKIISVFKRAQLEVAQSQGQSGVQPGLIFDKGKPKKMPCLWRAALWPGWGQSYRGEIKKGKILKRSALGIAAGLGAVFLGTYLSHQSYLNATDPDVIGSKYDTYNAWYKTRSFGINLAISFWFYSALDIVLTD</sequence>
<evidence type="ECO:0000313" key="2">
    <source>
        <dbReference type="EMBL" id="MBI4727807.1"/>
    </source>
</evidence>